<sequence>MPPFVRDEQPSGWFDEYPELQEILNMQMMHPMQPLPPIELQQALAQAQAQAEAQATDNNDIELNMEIMELIATVTNMLEERNRLQATMDAVRDRLRRSEYLGAVQEVINIRNELGQQPEQTEEVVRQLRLYDEQINTMLDEYDQMD</sequence>
<evidence type="ECO:0000313" key="3">
    <source>
        <dbReference type="Proteomes" id="UP001500889"/>
    </source>
</evidence>
<feature type="coiled-coil region" evidence="1">
    <location>
        <begin position="44"/>
        <end position="94"/>
    </location>
</feature>
<name>A0AAU9G4R5_DROMD</name>
<keyword evidence="1" id="KW-0175">Coiled coil</keyword>
<dbReference type="AlphaFoldDB" id="A0AAU9G4R5"/>
<gene>
    <name evidence="2" type="ORF">DMAD_01992</name>
</gene>
<dbReference type="Proteomes" id="UP001500889">
    <property type="component" value="Chromosome A"/>
</dbReference>
<accession>A0AAU9G4R5</accession>
<evidence type="ECO:0000256" key="1">
    <source>
        <dbReference type="SAM" id="Coils"/>
    </source>
</evidence>
<reference evidence="2 3" key="1">
    <citation type="submission" date="2024-02" db="EMBL/GenBank/DDBJ databases">
        <title>A chromosome-level genome assembly of Drosophila madeirensis, a fruit fly species endemic to Madeira island.</title>
        <authorList>
            <person name="Tomihara K."/>
            <person name="Llopart A."/>
            <person name="Yamamoto D."/>
        </authorList>
    </citation>
    <scope>NUCLEOTIDE SEQUENCE [LARGE SCALE GENOMIC DNA]</scope>
    <source>
        <strain evidence="2 3">RF1</strain>
    </source>
</reference>
<dbReference type="EMBL" id="AP029266">
    <property type="protein sequence ID" value="BFG02501.1"/>
    <property type="molecule type" value="Genomic_DNA"/>
</dbReference>
<keyword evidence="3" id="KW-1185">Reference proteome</keyword>
<protein>
    <submittedName>
        <fullName evidence="2">Uncharacterized protein</fullName>
    </submittedName>
</protein>
<evidence type="ECO:0000313" key="2">
    <source>
        <dbReference type="EMBL" id="BFG02501.1"/>
    </source>
</evidence>
<organism evidence="2 3">
    <name type="scientific">Drosophila madeirensis</name>
    <name type="common">Fruit fly</name>
    <dbReference type="NCBI Taxonomy" id="30013"/>
    <lineage>
        <taxon>Eukaryota</taxon>
        <taxon>Metazoa</taxon>
        <taxon>Ecdysozoa</taxon>
        <taxon>Arthropoda</taxon>
        <taxon>Hexapoda</taxon>
        <taxon>Insecta</taxon>
        <taxon>Pterygota</taxon>
        <taxon>Neoptera</taxon>
        <taxon>Endopterygota</taxon>
        <taxon>Diptera</taxon>
        <taxon>Brachycera</taxon>
        <taxon>Muscomorpha</taxon>
        <taxon>Ephydroidea</taxon>
        <taxon>Drosophilidae</taxon>
        <taxon>Drosophila</taxon>
        <taxon>Sophophora</taxon>
    </lineage>
</organism>
<proteinExistence type="predicted"/>